<evidence type="ECO:0000313" key="1">
    <source>
        <dbReference type="EMBL" id="ONI39872.1"/>
    </source>
</evidence>
<name>A0ACC8XBS0_9FIRM</name>
<protein>
    <submittedName>
        <fullName evidence="1">Electron transfer flavoprotein subunit alpha</fullName>
    </submittedName>
</protein>
<evidence type="ECO:0000313" key="2">
    <source>
        <dbReference type="Proteomes" id="UP000188605"/>
    </source>
</evidence>
<reference evidence="1" key="1">
    <citation type="submission" date="2016-08" db="EMBL/GenBank/DDBJ databases">
        <authorList>
            <person name="Ngugi D.K."/>
            <person name="Miyake S."/>
            <person name="Stingl U."/>
        </authorList>
    </citation>
    <scope>NUCLEOTIDE SEQUENCE</scope>
    <source>
        <strain evidence="1">SCG-B11WGA-EpuloA1</strain>
    </source>
</reference>
<keyword evidence="2" id="KW-1185">Reference proteome</keyword>
<comment type="caution">
    <text evidence="1">The sequence shown here is derived from an EMBL/GenBank/DDBJ whole genome shotgun (WGS) entry which is preliminary data.</text>
</comment>
<sequence length="329" mass="35227">MSKDIYVYIEQRDCQIEKGSIELIGEAKKLAKELDYKVVGVIIGNGVSKVANEVIEYGADEVIVIDAPVFENYTTEPYTKAMVYVINERHPDIILVSASSLGRDLAPRISARVHTGLTADCTQLEIDPEKKILLMTRPAFGGNIMATIICENNRPQIATVRGGVMQALDKDPARTGVITNMDTGVTEADLNVEVLEVIKSVRDKVDISAAEIIVSGGRGVGSTEGFKLLEDVANILGGVVAGSRGAVDEGWVSKPQQVGQTGTTVRPKLYIACGISGAIQHIAGMEGSEYIIAINKDPGAEIFKYANVGIVGDVKKVLPLLAKELEACK</sequence>
<dbReference type="EMBL" id="LJDB01000060">
    <property type="protein sequence ID" value="ONI39872.1"/>
    <property type="molecule type" value="Genomic_DNA"/>
</dbReference>
<organism evidence="1 2">
    <name type="scientific">Candidatus Epulonipiscium fishelsonii</name>
    <dbReference type="NCBI Taxonomy" id="77094"/>
    <lineage>
        <taxon>Bacteria</taxon>
        <taxon>Bacillati</taxon>
        <taxon>Bacillota</taxon>
        <taxon>Clostridia</taxon>
        <taxon>Lachnospirales</taxon>
        <taxon>Lachnospiraceae</taxon>
        <taxon>Candidatus Epulonipiscium</taxon>
    </lineage>
</organism>
<proteinExistence type="predicted"/>
<gene>
    <name evidence="1" type="ORF">AN396_07305</name>
</gene>
<accession>A0ACC8XBS0</accession>
<dbReference type="Proteomes" id="UP000188605">
    <property type="component" value="Unassembled WGS sequence"/>
</dbReference>